<evidence type="ECO:0000313" key="3">
    <source>
        <dbReference type="Proteomes" id="UP000566663"/>
    </source>
</evidence>
<evidence type="ECO:0000313" key="2">
    <source>
        <dbReference type="EMBL" id="MBB5290937.1"/>
    </source>
</evidence>
<evidence type="ECO:0000256" key="1">
    <source>
        <dbReference type="SAM" id="SignalP"/>
    </source>
</evidence>
<reference evidence="2 3" key="1">
    <citation type="submission" date="2020-08" db="EMBL/GenBank/DDBJ databases">
        <title>Genomic Encyclopedia of Type Strains, Phase IV (KMG-IV): sequencing the most valuable type-strain genomes for metagenomic binning, comparative biology and taxonomic classification.</title>
        <authorList>
            <person name="Goeker M."/>
        </authorList>
    </citation>
    <scope>NUCLEOTIDE SEQUENCE [LARGE SCALE GENOMIC DNA]</scope>
    <source>
        <strain evidence="2 3">DSM 25335</strain>
    </source>
</reference>
<organism evidence="2 3">
    <name type="scientific">Brevundimonas basaltis</name>
    <dbReference type="NCBI Taxonomy" id="472166"/>
    <lineage>
        <taxon>Bacteria</taxon>
        <taxon>Pseudomonadati</taxon>
        <taxon>Pseudomonadota</taxon>
        <taxon>Alphaproteobacteria</taxon>
        <taxon>Caulobacterales</taxon>
        <taxon>Caulobacteraceae</taxon>
        <taxon>Brevundimonas</taxon>
    </lineage>
</organism>
<dbReference type="EMBL" id="JACHFZ010000001">
    <property type="protein sequence ID" value="MBB5290937.1"/>
    <property type="molecule type" value="Genomic_DNA"/>
</dbReference>
<dbReference type="Proteomes" id="UP000566663">
    <property type="component" value="Unassembled WGS sequence"/>
</dbReference>
<accession>A0A7W8MGA7</accession>
<feature type="signal peptide" evidence="1">
    <location>
        <begin position="1"/>
        <end position="32"/>
    </location>
</feature>
<keyword evidence="3" id="KW-1185">Reference proteome</keyword>
<comment type="caution">
    <text evidence="2">The sequence shown here is derived from an EMBL/GenBank/DDBJ whole genome shotgun (WGS) entry which is preliminary data.</text>
</comment>
<gene>
    <name evidence="2" type="ORF">HNQ67_000433</name>
</gene>
<feature type="chain" id="PRO_5031010087" evidence="1">
    <location>
        <begin position="33"/>
        <end position="152"/>
    </location>
</feature>
<dbReference type="AlphaFoldDB" id="A0A7W8MGA7"/>
<sequence>MTGPDMNAPIRKIAAVLTAVAAGAGLTACAGAFEPRTDPTSPVAPRVDALVAANREYPRWADFPKTLEPVPEPAAISARVATLGTAGGELAAAAARIEWQSNEDPAAFAADVQARVAAVEVTPVTAETAAAIEEFARRTRERGRAPPPVDRR</sequence>
<dbReference type="RefSeq" id="WP_246347400.1">
    <property type="nucleotide sequence ID" value="NZ_BAAAFF010000004.1"/>
</dbReference>
<protein>
    <submittedName>
        <fullName evidence="2">Uncharacterized protein</fullName>
    </submittedName>
</protein>
<name>A0A7W8MGA7_9CAUL</name>
<keyword evidence="1" id="KW-0732">Signal</keyword>
<proteinExistence type="predicted"/>